<keyword evidence="10" id="KW-1185">Reference proteome</keyword>
<dbReference type="InterPro" id="IPR003358">
    <property type="entry name" value="tRNA_(Gua-N-7)_MeTrfase_Trmb"/>
</dbReference>
<keyword evidence="6 7" id="KW-0819">tRNA processing</keyword>
<feature type="binding site" evidence="7">
    <location>
        <begin position="238"/>
        <end position="241"/>
    </location>
    <ligand>
        <name>substrate</name>
    </ligand>
</feature>
<dbReference type="InterPro" id="IPR055361">
    <property type="entry name" value="tRNA_methyltr_TrmB_bact"/>
</dbReference>
<comment type="similarity">
    <text evidence="7">Belongs to the class I-like SAM-binding methyltransferase superfamily. TrmB family.</text>
</comment>
<evidence type="ECO:0000256" key="2">
    <source>
        <dbReference type="ARBA" id="ARBA00003015"/>
    </source>
</evidence>
<dbReference type="Gene3D" id="3.40.50.150">
    <property type="entry name" value="Vaccinia Virus protein VP39"/>
    <property type="match status" value="1"/>
</dbReference>
<keyword evidence="5 7" id="KW-0949">S-adenosyl-L-methionine</keyword>
<feature type="binding site" evidence="7">
    <location>
        <position position="164"/>
    </location>
    <ligand>
        <name>S-adenosyl-L-methionine</name>
        <dbReference type="ChEBI" id="CHEBI:59789"/>
    </ligand>
</feature>
<dbReference type="GO" id="GO:0043527">
    <property type="term" value="C:tRNA methyltransferase complex"/>
    <property type="evidence" value="ECO:0007669"/>
    <property type="project" value="TreeGrafter"/>
</dbReference>
<evidence type="ECO:0000256" key="1">
    <source>
        <dbReference type="ARBA" id="ARBA00000142"/>
    </source>
</evidence>
<feature type="binding site" evidence="7">
    <location>
        <position position="142"/>
    </location>
    <ligand>
        <name>S-adenosyl-L-methionine</name>
        <dbReference type="ChEBI" id="CHEBI:59789"/>
    </ligand>
</feature>
<evidence type="ECO:0000256" key="6">
    <source>
        <dbReference type="ARBA" id="ARBA00022694"/>
    </source>
</evidence>
<dbReference type="OrthoDB" id="9802090at2"/>
<feature type="binding site" evidence="7">
    <location>
        <position position="200"/>
    </location>
    <ligand>
        <name>substrate</name>
    </ligand>
</feature>
<feature type="binding site" evidence="7">
    <location>
        <position position="168"/>
    </location>
    <ligand>
        <name>substrate</name>
    </ligand>
</feature>
<evidence type="ECO:0000313" key="10">
    <source>
        <dbReference type="Proteomes" id="UP000198755"/>
    </source>
</evidence>
<dbReference type="EMBL" id="FOSN01000007">
    <property type="protein sequence ID" value="SFK39853.1"/>
    <property type="molecule type" value="Genomic_DNA"/>
</dbReference>
<accession>A0A1I3Z742</accession>
<comment type="caution">
    <text evidence="7">Lacks conserved residue(s) required for the propagation of feature annotation.</text>
</comment>
<dbReference type="Proteomes" id="UP000198755">
    <property type="component" value="Unassembled WGS sequence"/>
</dbReference>
<feature type="compositionally biased region" description="Basic and acidic residues" evidence="8">
    <location>
        <begin position="1"/>
        <end position="15"/>
    </location>
</feature>
<evidence type="ECO:0000256" key="4">
    <source>
        <dbReference type="ARBA" id="ARBA00022679"/>
    </source>
</evidence>
<dbReference type="SUPFAM" id="SSF53335">
    <property type="entry name" value="S-adenosyl-L-methionine-dependent methyltransferases"/>
    <property type="match status" value="1"/>
</dbReference>
<dbReference type="AlphaFoldDB" id="A0A1I3Z742"/>
<evidence type="ECO:0000256" key="5">
    <source>
        <dbReference type="ARBA" id="ARBA00022691"/>
    </source>
</evidence>
<dbReference type="PANTHER" id="PTHR23417">
    <property type="entry name" value="3-DEOXY-D-MANNO-OCTULOSONIC-ACID TRANSFERASE/TRNA GUANINE-N 7 - -METHYLTRANSFERASE"/>
    <property type="match status" value="1"/>
</dbReference>
<evidence type="ECO:0000256" key="8">
    <source>
        <dbReference type="SAM" id="MobiDB-lite"/>
    </source>
</evidence>
<dbReference type="Pfam" id="PF02390">
    <property type="entry name" value="Methyltransf_4"/>
    <property type="match status" value="1"/>
</dbReference>
<dbReference type="PROSITE" id="PS51625">
    <property type="entry name" value="SAM_MT_TRMB"/>
    <property type="match status" value="1"/>
</dbReference>
<evidence type="ECO:0000256" key="7">
    <source>
        <dbReference type="HAMAP-Rule" id="MF_01057"/>
    </source>
</evidence>
<dbReference type="PANTHER" id="PTHR23417:SF14">
    <property type="entry name" value="PENTACOTRIPEPTIDE-REPEAT REGION OF PRORP DOMAIN-CONTAINING PROTEIN"/>
    <property type="match status" value="1"/>
</dbReference>
<dbReference type="STRING" id="1612308.SAMN05444581_107119"/>
<dbReference type="InterPro" id="IPR029063">
    <property type="entry name" value="SAM-dependent_MTases_sf"/>
</dbReference>
<dbReference type="RefSeq" id="WP_091681604.1">
    <property type="nucleotide sequence ID" value="NZ_FOSN01000007.1"/>
</dbReference>
<evidence type="ECO:0000256" key="3">
    <source>
        <dbReference type="ARBA" id="ARBA00022603"/>
    </source>
</evidence>
<comment type="function">
    <text evidence="2 7">Catalyzes the formation of N(7)-methylguanine at position 46 (m7G46) in tRNA.</text>
</comment>
<feature type="region of interest" description="Disordered" evidence="8">
    <location>
        <begin position="1"/>
        <end position="44"/>
    </location>
</feature>
<keyword evidence="3 7" id="KW-0489">Methyltransferase</keyword>
<dbReference type="UniPathway" id="UPA00989"/>
<comment type="pathway">
    <text evidence="7">tRNA modification; N(7)-methylguanine-tRNA biosynthesis.</text>
</comment>
<protein>
    <recommendedName>
        <fullName evidence="7">tRNA (guanine-N(7)-)-methyltransferase</fullName>
        <ecNumber evidence="7">2.1.1.33</ecNumber>
    </recommendedName>
    <alternativeName>
        <fullName evidence="7">tRNA (guanine(46)-N(7))-methyltransferase</fullName>
    </alternativeName>
    <alternativeName>
        <fullName evidence="7">tRNA(m7G46)-methyltransferase</fullName>
    </alternativeName>
</protein>
<name>A0A1I3Z742_9HYPH</name>
<dbReference type="HAMAP" id="MF_01057">
    <property type="entry name" value="tRNA_methyltr_TrmB"/>
    <property type="match status" value="1"/>
</dbReference>
<dbReference type="GO" id="GO:0008176">
    <property type="term" value="F:tRNA (guanine(46)-N7)-methyltransferase activity"/>
    <property type="evidence" value="ECO:0007669"/>
    <property type="project" value="UniProtKB-UniRule"/>
</dbReference>
<gene>
    <name evidence="7" type="primary">trmB</name>
    <name evidence="9" type="ORF">SAMN05444581_107119</name>
</gene>
<sequence length="259" mass="28322">MDPKGLIPEDRRSGENEPSAGGRSPDPTDGEGSGAPAQRRLYGRRRGKKLRMRGSALIGAHLPGLSLDVSQPILDPASLFAEPYSALWLEIGFGGGEHLAAEAARHCERAYIGCEPFLNGVAKALGLIEDMALTNVRLYEGDAGDVIGALPAGSLGGVYLLFPDPWPKRRHRKRRFLSDEALQRLARAMRPGAELRFATDIDDNAGWTLARVLRSGAFAWPAESAADWRSPWPDWKGTRYEAKALAEGRTPAFFTFRRT</sequence>
<dbReference type="EC" id="2.1.1.33" evidence="7"/>
<comment type="catalytic activity">
    <reaction evidence="1 7">
        <text>guanosine(46) in tRNA + S-adenosyl-L-methionine = N(7)-methylguanosine(46) in tRNA + S-adenosyl-L-homocysteine</text>
        <dbReference type="Rhea" id="RHEA:42708"/>
        <dbReference type="Rhea" id="RHEA-COMP:10188"/>
        <dbReference type="Rhea" id="RHEA-COMP:10189"/>
        <dbReference type="ChEBI" id="CHEBI:57856"/>
        <dbReference type="ChEBI" id="CHEBI:59789"/>
        <dbReference type="ChEBI" id="CHEBI:74269"/>
        <dbReference type="ChEBI" id="CHEBI:74480"/>
        <dbReference type="EC" id="2.1.1.33"/>
    </reaction>
</comment>
<evidence type="ECO:0000313" key="9">
    <source>
        <dbReference type="EMBL" id="SFK39853.1"/>
    </source>
</evidence>
<reference evidence="9 10" key="1">
    <citation type="submission" date="2016-10" db="EMBL/GenBank/DDBJ databases">
        <authorList>
            <person name="de Groot N.N."/>
        </authorList>
    </citation>
    <scope>NUCLEOTIDE SEQUENCE [LARGE SCALE GENOMIC DNA]</scope>
    <source>
        <strain evidence="9 10">NE2</strain>
    </source>
</reference>
<feature type="binding site" evidence="7">
    <location>
        <position position="90"/>
    </location>
    <ligand>
        <name>S-adenosyl-L-methionine</name>
        <dbReference type="ChEBI" id="CHEBI:59789"/>
    </ligand>
</feature>
<feature type="binding site" evidence="7">
    <location>
        <position position="115"/>
    </location>
    <ligand>
        <name>S-adenosyl-L-methionine</name>
        <dbReference type="ChEBI" id="CHEBI:59789"/>
    </ligand>
</feature>
<proteinExistence type="inferred from homology"/>
<organism evidence="9 10">
    <name type="scientific">Methylocapsa palsarum</name>
    <dbReference type="NCBI Taxonomy" id="1612308"/>
    <lineage>
        <taxon>Bacteria</taxon>
        <taxon>Pseudomonadati</taxon>
        <taxon>Pseudomonadota</taxon>
        <taxon>Alphaproteobacteria</taxon>
        <taxon>Hyphomicrobiales</taxon>
        <taxon>Beijerinckiaceae</taxon>
        <taxon>Methylocapsa</taxon>
    </lineage>
</organism>
<keyword evidence="4 7" id="KW-0808">Transferase</keyword>